<dbReference type="PROSITE" id="PS51257">
    <property type="entry name" value="PROKAR_LIPOPROTEIN"/>
    <property type="match status" value="1"/>
</dbReference>
<sequence length="394" mass="43397">MRNIWKRTAAAVLALVLCLSLAGCYNENNTWAARKGDDTMPIGGYIYYLYSAYSEARDQVDSDTAVLDAEIDGVDASQWITDRALNYLNAYYYISDKFSEYGLELTEDDQTQIDNTTTNFWRYYQSTFEDDLGIARDSFSKAYSEYTVKFQKVMEAMYGEGGELALAAGELEDYFTETYLSYEYFYVPLTTTNDDGESETLTSEEQADIQDQLQTYVDSINDGEMTVSEAADDYASETSGESTYYQPSPTKGENITSELATALEGADEGEAVVAETSNALYVIRKLSIADAYDEVEADEDQYISLLADMKGEEFNDYVLEQAQSVEGVELNQSAMNTVKLSSFVNDSTRNGASSASETESSASEESSSETSSAVESSESSASSEVSSESSAAEE</sequence>
<organism evidence="3 4">
    <name type="scientific">Candidatus Acutalibacter ornithocaccae</name>
    <dbReference type="NCBI Taxonomy" id="2838416"/>
    <lineage>
        <taxon>Bacteria</taxon>
        <taxon>Bacillati</taxon>
        <taxon>Bacillota</taxon>
        <taxon>Clostridia</taxon>
        <taxon>Eubacteriales</taxon>
        <taxon>Acutalibacteraceae</taxon>
        <taxon>Acutalibacter</taxon>
    </lineage>
</organism>
<reference evidence="3" key="2">
    <citation type="submission" date="2021-04" db="EMBL/GenBank/DDBJ databases">
        <authorList>
            <person name="Gilroy R."/>
        </authorList>
    </citation>
    <scope>NUCLEOTIDE SEQUENCE</scope>
    <source>
        <strain evidence="3">ChiBcolR8-3208</strain>
    </source>
</reference>
<dbReference type="AlphaFoldDB" id="A0A9D2M185"/>
<feature type="compositionally biased region" description="Low complexity" evidence="1">
    <location>
        <begin position="352"/>
        <end position="394"/>
    </location>
</feature>
<evidence type="ECO:0008006" key="5">
    <source>
        <dbReference type="Google" id="ProtNLM"/>
    </source>
</evidence>
<dbReference type="Proteomes" id="UP000824214">
    <property type="component" value="Unassembled WGS sequence"/>
</dbReference>
<gene>
    <name evidence="3" type="ORF">H9942_11645</name>
</gene>
<evidence type="ECO:0000256" key="2">
    <source>
        <dbReference type="SAM" id="SignalP"/>
    </source>
</evidence>
<name>A0A9D2M185_9FIRM</name>
<dbReference type="EMBL" id="DWXZ01000249">
    <property type="protein sequence ID" value="HJB38699.1"/>
    <property type="molecule type" value="Genomic_DNA"/>
</dbReference>
<proteinExistence type="predicted"/>
<evidence type="ECO:0000256" key="1">
    <source>
        <dbReference type="SAM" id="MobiDB-lite"/>
    </source>
</evidence>
<feature type="signal peptide" evidence="2">
    <location>
        <begin position="1"/>
        <end position="22"/>
    </location>
</feature>
<feature type="region of interest" description="Disordered" evidence="1">
    <location>
        <begin position="345"/>
        <end position="394"/>
    </location>
</feature>
<evidence type="ECO:0000313" key="4">
    <source>
        <dbReference type="Proteomes" id="UP000824214"/>
    </source>
</evidence>
<protein>
    <recommendedName>
        <fullName evidence="5">PPIC-type PPIASE domain-containing protein</fullName>
    </recommendedName>
</protein>
<accession>A0A9D2M185</accession>
<reference evidence="3" key="1">
    <citation type="journal article" date="2021" name="PeerJ">
        <title>Extensive microbial diversity within the chicken gut microbiome revealed by metagenomics and culture.</title>
        <authorList>
            <person name="Gilroy R."/>
            <person name="Ravi A."/>
            <person name="Getino M."/>
            <person name="Pursley I."/>
            <person name="Horton D.L."/>
            <person name="Alikhan N.F."/>
            <person name="Baker D."/>
            <person name="Gharbi K."/>
            <person name="Hall N."/>
            <person name="Watson M."/>
            <person name="Adriaenssens E.M."/>
            <person name="Foster-Nyarko E."/>
            <person name="Jarju S."/>
            <person name="Secka A."/>
            <person name="Antonio M."/>
            <person name="Oren A."/>
            <person name="Chaudhuri R.R."/>
            <person name="La Ragione R."/>
            <person name="Hildebrand F."/>
            <person name="Pallen M.J."/>
        </authorList>
    </citation>
    <scope>NUCLEOTIDE SEQUENCE</scope>
    <source>
        <strain evidence="3">ChiBcolR8-3208</strain>
    </source>
</reference>
<keyword evidence="2" id="KW-0732">Signal</keyword>
<comment type="caution">
    <text evidence="3">The sequence shown here is derived from an EMBL/GenBank/DDBJ whole genome shotgun (WGS) entry which is preliminary data.</text>
</comment>
<evidence type="ECO:0000313" key="3">
    <source>
        <dbReference type="EMBL" id="HJB38699.1"/>
    </source>
</evidence>
<feature type="chain" id="PRO_5039248719" description="PPIC-type PPIASE domain-containing protein" evidence="2">
    <location>
        <begin position="23"/>
        <end position="394"/>
    </location>
</feature>